<dbReference type="RefSeq" id="WP_135402896.1">
    <property type="nucleotide sequence ID" value="NZ_SRME01000003.1"/>
</dbReference>
<sequence length="351" mass="41355">MKKSLFFTLLLSIIFIFSSCVPLGDIFNFEENYVEDSIDFYELPLEDQYEIVEIVATAYNKGGNNSLQQLQTYIDSDSYSYDDNVLDYFKYFTGKTDNPKSVRSFYEDSNRIPELTNYIKNITENEEDNSDTNFLIDLYDFDIPEHNYNNDDLEIYVNEDFLVERIKYFIMNYSFEFDTWFEEYYPTKTINDSLIEEYARYLVRLAKTYTRSEISLNRLISTTSELYPSNITLKNIPVELIISIMAQESHFFPGSYRGEVDSNERIQTISFGLTHFLLDADFTFLGGESGIIGDNNRESYNFNQVSKFYLGNNDLEENIFNDWHLLSTKGNVLYSNIFLEMIWSKFITPNF</sequence>
<dbReference type="Proteomes" id="UP000297288">
    <property type="component" value="Unassembled WGS sequence"/>
</dbReference>
<proteinExistence type="predicted"/>
<dbReference type="OrthoDB" id="46797at2"/>
<reference evidence="1 2" key="1">
    <citation type="submission" date="2019-04" db="EMBL/GenBank/DDBJ databases">
        <title>Draft genome sequence data and analysis of a Fermenting Bacterium, Geotoga petraea strain HO-Geo1, isolated from heavy-oil petroleum reservoir in Russia.</title>
        <authorList>
            <person name="Grouzdev D.S."/>
            <person name="Semenova E.M."/>
            <person name="Sokolova D.S."/>
            <person name="Tourova T.P."/>
            <person name="Poltaraus A.B."/>
            <person name="Nazina T.N."/>
        </authorList>
    </citation>
    <scope>NUCLEOTIDE SEQUENCE [LARGE SCALE GENOMIC DNA]</scope>
    <source>
        <strain evidence="1 2">HO-Geo1</strain>
    </source>
</reference>
<accession>A0A4Z0W0Q0</accession>
<gene>
    <name evidence="1" type="ORF">E4650_06340</name>
</gene>
<protein>
    <submittedName>
        <fullName evidence="1">Uncharacterized protein</fullName>
    </submittedName>
</protein>
<organism evidence="1 2">
    <name type="scientific">Geotoga petraea</name>
    <dbReference type="NCBI Taxonomy" id="28234"/>
    <lineage>
        <taxon>Bacteria</taxon>
        <taxon>Thermotogati</taxon>
        <taxon>Thermotogota</taxon>
        <taxon>Thermotogae</taxon>
        <taxon>Petrotogales</taxon>
        <taxon>Petrotogaceae</taxon>
        <taxon>Geotoga</taxon>
    </lineage>
</organism>
<comment type="caution">
    <text evidence="1">The sequence shown here is derived from an EMBL/GenBank/DDBJ whole genome shotgun (WGS) entry which is preliminary data.</text>
</comment>
<evidence type="ECO:0000313" key="1">
    <source>
        <dbReference type="EMBL" id="TGG87957.1"/>
    </source>
</evidence>
<evidence type="ECO:0000313" key="2">
    <source>
        <dbReference type="Proteomes" id="UP000297288"/>
    </source>
</evidence>
<dbReference type="AlphaFoldDB" id="A0A4Z0W0Q0"/>
<name>A0A4Z0W0Q0_9BACT</name>
<dbReference type="PROSITE" id="PS51257">
    <property type="entry name" value="PROKAR_LIPOPROTEIN"/>
    <property type="match status" value="1"/>
</dbReference>
<dbReference type="EMBL" id="SRME01000003">
    <property type="protein sequence ID" value="TGG87957.1"/>
    <property type="molecule type" value="Genomic_DNA"/>
</dbReference>